<keyword evidence="3" id="KW-1185">Reference proteome</keyword>
<dbReference type="GO" id="GO:0061463">
    <property type="term" value="F:O-acetyl-ADP-ribose deacetylase activity"/>
    <property type="evidence" value="ECO:0007669"/>
    <property type="project" value="UniProtKB-EC"/>
</dbReference>
<dbReference type="RefSeq" id="WP_259206463.1">
    <property type="nucleotide sequence ID" value="NZ_JBHGCJ010000001.1"/>
</dbReference>
<dbReference type="CDD" id="cd02908">
    <property type="entry name" value="Macro_OAADPr_deacetylase"/>
    <property type="match status" value="1"/>
</dbReference>
<reference evidence="2 3" key="1">
    <citation type="submission" date="2024-09" db="EMBL/GenBank/DDBJ databases">
        <authorList>
            <consortium name="All-Russian atlas of soil microorganisms"/>
            <consortium name="as a basis for the search for new antimicrobial producers and enzymes with unique properties"/>
            <person name="Sokolova E.A."/>
            <person name="Voronina E.N."/>
        </authorList>
    </citation>
    <scope>NUCLEOTIDE SEQUENCE [LARGE SCALE GENOMIC DNA]</scope>
    <source>
        <strain evidence="2 3">AF-22b-331.1</strain>
    </source>
</reference>
<gene>
    <name evidence="2" type="ORF">ACEU0G_001649</name>
</gene>
<dbReference type="Proteomes" id="UP001605261">
    <property type="component" value="Unassembled WGS sequence"/>
</dbReference>
<accession>A0ABW7CTF7</accession>
<dbReference type="Pfam" id="PF01661">
    <property type="entry name" value="Macro"/>
    <property type="match status" value="1"/>
</dbReference>
<dbReference type="Gene3D" id="3.40.220.10">
    <property type="entry name" value="Leucine Aminopeptidase, subunit E, domain 1"/>
    <property type="match status" value="1"/>
</dbReference>
<dbReference type="PANTHER" id="PTHR11106:SF27">
    <property type="entry name" value="MACRO DOMAIN-CONTAINING PROTEIN"/>
    <property type="match status" value="1"/>
</dbReference>
<organism evidence="2 3">
    <name type="scientific">Stenotrophomonas nematodicola</name>
    <dbReference type="NCBI Taxonomy" id="2656746"/>
    <lineage>
        <taxon>Bacteria</taxon>
        <taxon>Pseudomonadati</taxon>
        <taxon>Pseudomonadota</taxon>
        <taxon>Gammaproteobacteria</taxon>
        <taxon>Lysobacterales</taxon>
        <taxon>Lysobacteraceae</taxon>
        <taxon>Stenotrophomonas</taxon>
    </lineage>
</organism>
<name>A0ABW7CTF7_9GAMM</name>
<dbReference type="NCBIfam" id="NF001661">
    <property type="entry name" value="PRK00431.1-2"/>
    <property type="match status" value="1"/>
</dbReference>
<dbReference type="NCBIfam" id="NF001664">
    <property type="entry name" value="PRK00431.1-6"/>
    <property type="match status" value="1"/>
</dbReference>
<dbReference type="EMBL" id="JBHGCJ010000001">
    <property type="protein sequence ID" value="MFG6108175.1"/>
    <property type="molecule type" value="Genomic_DNA"/>
</dbReference>
<keyword evidence="2" id="KW-0378">Hydrolase</keyword>
<proteinExistence type="predicted"/>
<dbReference type="InterPro" id="IPR002589">
    <property type="entry name" value="Macro_dom"/>
</dbReference>
<feature type="domain" description="Macro" evidence="1">
    <location>
        <begin position="1"/>
        <end position="175"/>
    </location>
</feature>
<dbReference type="EC" id="3.1.1.106" evidence="2"/>
<dbReference type="PROSITE" id="PS51154">
    <property type="entry name" value="MACRO"/>
    <property type="match status" value="1"/>
</dbReference>
<comment type="caution">
    <text evidence="2">The sequence shown here is derived from an EMBL/GenBank/DDBJ whole genome shotgun (WGS) entry which is preliminary data.</text>
</comment>
<dbReference type="PANTHER" id="PTHR11106">
    <property type="entry name" value="GANGLIOSIDE INDUCED DIFFERENTIATION ASSOCIATED PROTEIN 2-RELATED"/>
    <property type="match status" value="1"/>
</dbReference>
<dbReference type="SMART" id="SM00506">
    <property type="entry name" value="A1pp"/>
    <property type="match status" value="1"/>
</dbReference>
<evidence type="ECO:0000313" key="2">
    <source>
        <dbReference type="EMBL" id="MFG6108175.1"/>
    </source>
</evidence>
<dbReference type="InterPro" id="IPR043472">
    <property type="entry name" value="Macro_dom-like"/>
</dbReference>
<dbReference type="SUPFAM" id="SSF52949">
    <property type="entry name" value="Macro domain-like"/>
    <property type="match status" value="1"/>
</dbReference>
<protein>
    <submittedName>
        <fullName evidence="2">O-acetyl-ADP-ribose deacetylase</fullName>
        <ecNumber evidence="2">3.1.1.106</ecNumber>
    </submittedName>
</protein>
<evidence type="ECO:0000259" key="1">
    <source>
        <dbReference type="PROSITE" id="PS51154"/>
    </source>
</evidence>
<sequence length="199" mass="21145">MKIEVWQGDITTLAVDAIVNAANESLLGGGGVDGAIHRAAGPRLLAECEALPQIRLGVRCPTGEVRATAGHDLPARHVIHTVGPVWQDGQRDEPALLANCYWKSLQLAEKLGLHSIAFPAISCGVFGYPLHQAAQIAATETVAWQRSHREPRRIILVAYNAATYKAYQSALAAQGQPIEPPPSPLLPSLDLGLPPAAAH</sequence>
<evidence type="ECO:0000313" key="3">
    <source>
        <dbReference type="Proteomes" id="UP001605261"/>
    </source>
</evidence>